<keyword evidence="3" id="KW-1185">Reference proteome</keyword>
<dbReference type="HOGENOM" id="CLU_179961_1_0_5"/>
<dbReference type="OrthoDB" id="5459182at2"/>
<feature type="region of interest" description="Disordered" evidence="1">
    <location>
        <begin position="31"/>
        <end position="59"/>
    </location>
</feature>
<dbReference type="EMBL" id="CP002395">
    <property type="protein sequence ID" value="ADU11809.1"/>
    <property type="molecule type" value="Genomic_DNA"/>
</dbReference>
<gene>
    <name evidence="2" type="ordered locus">Astex_0107</name>
</gene>
<proteinExistence type="predicted"/>
<dbReference type="AlphaFoldDB" id="E8RNH8"/>
<protein>
    <submittedName>
        <fullName evidence="2">Uncharacterized protein</fullName>
    </submittedName>
</protein>
<evidence type="ECO:0000256" key="1">
    <source>
        <dbReference type="SAM" id="MobiDB-lite"/>
    </source>
</evidence>
<dbReference type="STRING" id="573065.Astex_0107"/>
<organism evidence="2 3">
    <name type="scientific">Asticcacaulis excentricus (strain ATCC 15261 / DSM 4724 / KCTC 12464 / NCIMB 9791 / VKM B-1370 / CB 48)</name>
    <dbReference type="NCBI Taxonomy" id="573065"/>
    <lineage>
        <taxon>Bacteria</taxon>
        <taxon>Pseudomonadati</taxon>
        <taxon>Pseudomonadota</taxon>
        <taxon>Alphaproteobacteria</taxon>
        <taxon>Caulobacterales</taxon>
        <taxon>Caulobacteraceae</taxon>
        <taxon>Asticcacaulis</taxon>
    </lineage>
</organism>
<accession>E8RNH8</accession>
<evidence type="ECO:0000313" key="2">
    <source>
        <dbReference type="EMBL" id="ADU11809.1"/>
    </source>
</evidence>
<name>E8RNH8_ASTEC</name>
<dbReference type="RefSeq" id="WP_013477643.1">
    <property type="nucleotide sequence ID" value="NC_014816.1"/>
</dbReference>
<dbReference type="Proteomes" id="UP000001492">
    <property type="component" value="Chromosome 1"/>
</dbReference>
<sequence>MMSFKVTPQGAFAVFILTKETMAHMRGKNGDIISLTQTPNGGLRLTPYDPDFERQMPLT</sequence>
<dbReference type="KEGG" id="aex:Astex_0107"/>
<evidence type="ECO:0000313" key="3">
    <source>
        <dbReference type="Proteomes" id="UP000001492"/>
    </source>
</evidence>
<reference evidence="3" key="1">
    <citation type="submission" date="2010-12" db="EMBL/GenBank/DDBJ databases">
        <title>Complete sequence of chromosome 1 of Asticcacaulis excentricus CB 48.</title>
        <authorList>
            <consortium name="US DOE Joint Genome Institute"/>
            <person name="Lucas S."/>
            <person name="Copeland A."/>
            <person name="Lapidus A."/>
            <person name="Cheng J.-F."/>
            <person name="Bruce D."/>
            <person name="Goodwin L."/>
            <person name="Pitluck S."/>
            <person name="Teshima H."/>
            <person name="Davenport K."/>
            <person name="Detter J.C."/>
            <person name="Han C."/>
            <person name="Tapia R."/>
            <person name="Land M."/>
            <person name="Hauser L."/>
            <person name="Jeffries C."/>
            <person name="Kyrpides N."/>
            <person name="Ivanova N."/>
            <person name="Ovchinnikova G."/>
            <person name="Brun Y.V."/>
            <person name="Woyke T."/>
        </authorList>
    </citation>
    <scope>NUCLEOTIDE SEQUENCE [LARGE SCALE GENOMIC DNA]</scope>
    <source>
        <strain evidence="3">ATCC 15261 / DSM 4724 / KCTC 12464 / NCIMB 9791 / VKM B-1370 / CB 48</strain>
    </source>
</reference>